<evidence type="ECO:0000259" key="8">
    <source>
        <dbReference type="Pfam" id="PF00697"/>
    </source>
</evidence>
<dbReference type="CDD" id="cd00405">
    <property type="entry name" value="PRAI"/>
    <property type="match status" value="1"/>
</dbReference>
<keyword evidence="5" id="KW-0822">Tryptophan biosynthesis</keyword>
<dbReference type="GO" id="GO:0000162">
    <property type="term" value="P:L-tryptophan biosynthetic process"/>
    <property type="evidence" value="ECO:0007669"/>
    <property type="project" value="UniProtKB-KW"/>
</dbReference>
<evidence type="ECO:0000313" key="9">
    <source>
        <dbReference type="EMBL" id="KAK2078051.1"/>
    </source>
</evidence>
<dbReference type="EMBL" id="JASFZW010000005">
    <property type="protein sequence ID" value="KAK2078051.1"/>
    <property type="molecule type" value="Genomic_DNA"/>
</dbReference>
<evidence type="ECO:0000313" key="10">
    <source>
        <dbReference type="Proteomes" id="UP001255856"/>
    </source>
</evidence>
<evidence type="ECO:0000256" key="4">
    <source>
        <dbReference type="ARBA" id="ARBA00022605"/>
    </source>
</evidence>
<dbReference type="Gene3D" id="3.20.20.70">
    <property type="entry name" value="Aldolase class I"/>
    <property type="match status" value="1"/>
</dbReference>
<dbReference type="Pfam" id="PF00697">
    <property type="entry name" value="PRAI"/>
    <property type="match status" value="1"/>
</dbReference>
<evidence type="ECO:0000256" key="6">
    <source>
        <dbReference type="ARBA" id="ARBA00023141"/>
    </source>
</evidence>
<keyword evidence="10" id="KW-1185">Reference proteome</keyword>
<accession>A0AAD9IGM3</accession>
<dbReference type="InterPro" id="IPR044643">
    <property type="entry name" value="TrpF_fam"/>
</dbReference>
<comment type="pathway">
    <text evidence="1">Amino-acid biosynthesis; L-tryptophan biosynthesis; L-tryptophan from chorismate: step 3/5.</text>
</comment>
<dbReference type="SUPFAM" id="SSF51366">
    <property type="entry name" value="Ribulose-phoshate binding barrel"/>
    <property type="match status" value="1"/>
</dbReference>
<dbReference type="InterPro" id="IPR013785">
    <property type="entry name" value="Aldolase_TIM"/>
</dbReference>
<comment type="caution">
    <text evidence="9">The sequence shown here is derived from an EMBL/GenBank/DDBJ whole genome shotgun (WGS) entry which is preliminary data.</text>
</comment>
<sequence>MSAADAQHAAEAGANLIGMIMFPRAKRALTVEQAKRVAEAARAHGAEPVGVFVDEDAETIVRTAREADLKIVQLHGPASQASLASIPADVGVVFVVTITPDGSLSAPIPDPLPRPVDLFIIDAAKVPGESLKLDWSALPPRGLPAGAAWLLAGGLTADNVRGWCG</sequence>
<name>A0AAD9IGM3_PROWI</name>
<dbReference type="InterPro" id="IPR001240">
    <property type="entry name" value="PRAI_dom"/>
</dbReference>
<dbReference type="AlphaFoldDB" id="A0AAD9IGM3"/>
<keyword evidence="4" id="KW-0028">Amino-acid biosynthesis</keyword>
<dbReference type="PANTHER" id="PTHR42894:SF1">
    <property type="entry name" value="N-(5'-PHOSPHORIBOSYL)ANTHRANILATE ISOMERASE"/>
    <property type="match status" value="1"/>
</dbReference>
<comment type="similarity">
    <text evidence="2">Belongs to the TrpF family.</text>
</comment>
<evidence type="ECO:0000256" key="3">
    <source>
        <dbReference type="ARBA" id="ARBA00012572"/>
    </source>
</evidence>
<evidence type="ECO:0000256" key="1">
    <source>
        <dbReference type="ARBA" id="ARBA00004664"/>
    </source>
</evidence>
<dbReference type="HAMAP" id="MF_00135">
    <property type="entry name" value="PRAI"/>
    <property type="match status" value="1"/>
</dbReference>
<feature type="domain" description="N-(5'phosphoribosyl) anthranilate isomerase (PRAI)" evidence="8">
    <location>
        <begin position="2"/>
        <end position="161"/>
    </location>
</feature>
<evidence type="ECO:0000256" key="5">
    <source>
        <dbReference type="ARBA" id="ARBA00022822"/>
    </source>
</evidence>
<dbReference type="InterPro" id="IPR011060">
    <property type="entry name" value="RibuloseP-bd_barrel"/>
</dbReference>
<dbReference type="GO" id="GO:0004640">
    <property type="term" value="F:phosphoribosylanthranilate isomerase activity"/>
    <property type="evidence" value="ECO:0007669"/>
    <property type="project" value="UniProtKB-EC"/>
</dbReference>
<gene>
    <name evidence="9" type="ORF">QBZ16_003919</name>
</gene>
<evidence type="ECO:0000256" key="7">
    <source>
        <dbReference type="ARBA" id="ARBA00023235"/>
    </source>
</evidence>
<evidence type="ECO:0000256" key="2">
    <source>
        <dbReference type="ARBA" id="ARBA00007571"/>
    </source>
</evidence>
<organism evidence="9 10">
    <name type="scientific">Prototheca wickerhamii</name>
    <dbReference type="NCBI Taxonomy" id="3111"/>
    <lineage>
        <taxon>Eukaryota</taxon>
        <taxon>Viridiplantae</taxon>
        <taxon>Chlorophyta</taxon>
        <taxon>core chlorophytes</taxon>
        <taxon>Trebouxiophyceae</taxon>
        <taxon>Chlorellales</taxon>
        <taxon>Chlorellaceae</taxon>
        <taxon>Prototheca</taxon>
    </lineage>
</organism>
<dbReference type="EC" id="5.3.1.24" evidence="3"/>
<proteinExistence type="inferred from homology"/>
<protein>
    <recommendedName>
        <fullName evidence="3">phosphoribosylanthranilate isomerase</fullName>
        <ecNumber evidence="3">5.3.1.24</ecNumber>
    </recommendedName>
</protein>
<dbReference type="Proteomes" id="UP001255856">
    <property type="component" value="Unassembled WGS sequence"/>
</dbReference>
<keyword evidence="7" id="KW-0413">Isomerase</keyword>
<keyword evidence="6" id="KW-0057">Aromatic amino acid biosynthesis</keyword>
<reference evidence="9" key="1">
    <citation type="submission" date="2021-01" db="EMBL/GenBank/DDBJ databases">
        <authorList>
            <person name="Eckstrom K.M.E."/>
        </authorList>
    </citation>
    <scope>NUCLEOTIDE SEQUENCE</scope>
    <source>
        <strain evidence="9">UVCC 0001</strain>
    </source>
</reference>
<dbReference type="PANTHER" id="PTHR42894">
    <property type="entry name" value="N-(5'-PHOSPHORIBOSYL)ANTHRANILATE ISOMERASE"/>
    <property type="match status" value="1"/>
</dbReference>